<evidence type="ECO:0000256" key="1">
    <source>
        <dbReference type="SAM" id="SignalP"/>
    </source>
</evidence>
<dbReference type="EMBL" id="FTMD01000017">
    <property type="protein sequence ID" value="SIR48319.1"/>
    <property type="molecule type" value="Genomic_DNA"/>
</dbReference>
<gene>
    <name evidence="3" type="ORF">SAMN05421829_11710</name>
</gene>
<dbReference type="OrthoDB" id="9180865at2"/>
<dbReference type="Pfam" id="PF13670">
    <property type="entry name" value="PepSY_2"/>
    <property type="match status" value="1"/>
</dbReference>
<feature type="chain" id="PRO_5012998179" description="PepSY domain-containing protein" evidence="1">
    <location>
        <begin position="22"/>
        <end position="90"/>
    </location>
</feature>
<name>A0A1N7BAC8_9RHOO</name>
<feature type="domain" description="PepSY" evidence="2">
    <location>
        <begin position="6"/>
        <end position="88"/>
    </location>
</feature>
<protein>
    <recommendedName>
        <fullName evidence="2">PepSY domain-containing protein</fullName>
    </recommendedName>
</protein>
<accession>A0A1N7BAC8</accession>
<dbReference type="AlphaFoldDB" id="A0A1N7BAC8"/>
<dbReference type="Proteomes" id="UP000186819">
    <property type="component" value="Unassembled WGS sequence"/>
</dbReference>
<organism evidence="3 4">
    <name type="scientific">Aromatoleum tolulyticum</name>
    <dbReference type="NCBI Taxonomy" id="34027"/>
    <lineage>
        <taxon>Bacteria</taxon>
        <taxon>Pseudomonadati</taxon>
        <taxon>Pseudomonadota</taxon>
        <taxon>Betaproteobacteria</taxon>
        <taxon>Rhodocyclales</taxon>
        <taxon>Rhodocyclaceae</taxon>
        <taxon>Aromatoleum</taxon>
    </lineage>
</organism>
<keyword evidence="1" id="KW-0732">Signal</keyword>
<proteinExistence type="predicted"/>
<keyword evidence="4" id="KW-1185">Reference proteome</keyword>
<evidence type="ECO:0000313" key="3">
    <source>
        <dbReference type="EMBL" id="SIR48319.1"/>
    </source>
</evidence>
<evidence type="ECO:0000313" key="4">
    <source>
        <dbReference type="Proteomes" id="UP000186819"/>
    </source>
</evidence>
<dbReference type="STRING" id="34027.SAMN05421829_11710"/>
<dbReference type="RefSeq" id="WP_076603895.1">
    <property type="nucleotide sequence ID" value="NZ_FTMD01000017.1"/>
</dbReference>
<dbReference type="InterPro" id="IPR025711">
    <property type="entry name" value="PepSY"/>
</dbReference>
<reference evidence="4" key="1">
    <citation type="submission" date="2017-01" db="EMBL/GenBank/DDBJ databases">
        <authorList>
            <person name="Varghese N."/>
            <person name="Submissions S."/>
        </authorList>
    </citation>
    <scope>NUCLEOTIDE SEQUENCE [LARGE SCALE GENOMIC DNA]</scope>
    <source>
        <strain evidence="4">ATCC 51758</strain>
    </source>
</reference>
<evidence type="ECO:0000259" key="2">
    <source>
        <dbReference type="Pfam" id="PF13670"/>
    </source>
</evidence>
<feature type="signal peptide" evidence="1">
    <location>
        <begin position="1"/>
        <end position="21"/>
    </location>
</feature>
<sequence length="90" mass="9766">MKVRHLVTAATTLCIGTAAFAGPQCTEAPKSSWLTEDVMKQKIATDGYTIDKFKVTSGNCYEIYGKDKEGKKAEVYFNPVDGSVVKAKQG</sequence>